<dbReference type="NCBIfam" id="TIGR03945">
    <property type="entry name" value="PLP_SbnA_fam"/>
    <property type="match status" value="1"/>
</dbReference>
<keyword evidence="7" id="KW-1185">Reference proteome</keyword>
<dbReference type="CDD" id="cd01561">
    <property type="entry name" value="CBS_like"/>
    <property type="match status" value="1"/>
</dbReference>
<dbReference type="Proteomes" id="UP001595891">
    <property type="component" value="Unassembled WGS sequence"/>
</dbReference>
<dbReference type="EMBL" id="JBHSFN010000026">
    <property type="protein sequence ID" value="MFC4590853.1"/>
    <property type="molecule type" value="Genomic_DNA"/>
</dbReference>
<dbReference type="Pfam" id="PF00291">
    <property type="entry name" value="PALP"/>
    <property type="match status" value="1"/>
</dbReference>
<dbReference type="RefSeq" id="WP_262844272.1">
    <property type="nucleotide sequence ID" value="NZ_JANZYP010000027.1"/>
</dbReference>
<evidence type="ECO:0000259" key="5">
    <source>
        <dbReference type="Pfam" id="PF00291"/>
    </source>
</evidence>
<dbReference type="InterPro" id="IPR001926">
    <property type="entry name" value="TrpB-like_PALP"/>
</dbReference>
<dbReference type="InterPro" id="IPR023927">
    <property type="entry name" value="SbnA"/>
</dbReference>
<evidence type="ECO:0000256" key="4">
    <source>
        <dbReference type="ARBA" id="ARBA00022898"/>
    </source>
</evidence>
<evidence type="ECO:0000256" key="3">
    <source>
        <dbReference type="ARBA" id="ARBA00022679"/>
    </source>
</evidence>
<evidence type="ECO:0000256" key="2">
    <source>
        <dbReference type="ARBA" id="ARBA00011738"/>
    </source>
</evidence>
<comment type="subunit">
    <text evidence="2">Homodimer.</text>
</comment>
<comment type="caution">
    <text evidence="6">The sequence shown here is derived from an EMBL/GenBank/DDBJ whole genome shotgun (WGS) entry which is preliminary data.</text>
</comment>
<evidence type="ECO:0000256" key="1">
    <source>
        <dbReference type="ARBA" id="ARBA00001933"/>
    </source>
</evidence>
<proteinExistence type="predicted"/>
<organism evidence="6 7">
    <name type="scientific">Sphaerisporangium corydalis</name>
    <dbReference type="NCBI Taxonomy" id="1441875"/>
    <lineage>
        <taxon>Bacteria</taxon>
        <taxon>Bacillati</taxon>
        <taxon>Actinomycetota</taxon>
        <taxon>Actinomycetes</taxon>
        <taxon>Streptosporangiales</taxon>
        <taxon>Streptosporangiaceae</taxon>
        <taxon>Sphaerisporangium</taxon>
    </lineage>
</organism>
<dbReference type="PANTHER" id="PTHR10314">
    <property type="entry name" value="CYSTATHIONINE BETA-SYNTHASE"/>
    <property type="match status" value="1"/>
</dbReference>
<dbReference type="Gene3D" id="3.40.50.1100">
    <property type="match status" value="2"/>
</dbReference>
<dbReference type="SUPFAM" id="SSF53686">
    <property type="entry name" value="Tryptophan synthase beta subunit-like PLP-dependent enzymes"/>
    <property type="match status" value="1"/>
</dbReference>
<accession>A0ABV9EMZ9</accession>
<evidence type="ECO:0000313" key="7">
    <source>
        <dbReference type="Proteomes" id="UP001595891"/>
    </source>
</evidence>
<keyword evidence="4" id="KW-0663">Pyridoxal phosphate</keyword>
<dbReference type="InterPro" id="IPR036052">
    <property type="entry name" value="TrpB-like_PALP_sf"/>
</dbReference>
<gene>
    <name evidence="6" type="primary">sbnA</name>
    <name evidence="6" type="ORF">ACFO8L_32480</name>
</gene>
<keyword evidence="3" id="KW-0808">Transferase</keyword>
<name>A0ABV9EMZ9_9ACTN</name>
<feature type="domain" description="Tryptophan synthase beta chain-like PALP" evidence="5">
    <location>
        <begin position="16"/>
        <end position="292"/>
    </location>
</feature>
<reference evidence="7" key="1">
    <citation type="journal article" date="2019" name="Int. J. Syst. Evol. Microbiol.">
        <title>The Global Catalogue of Microorganisms (GCM) 10K type strain sequencing project: providing services to taxonomists for standard genome sequencing and annotation.</title>
        <authorList>
            <consortium name="The Broad Institute Genomics Platform"/>
            <consortium name="The Broad Institute Genome Sequencing Center for Infectious Disease"/>
            <person name="Wu L."/>
            <person name="Ma J."/>
        </authorList>
    </citation>
    <scope>NUCLEOTIDE SEQUENCE [LARGE SCALE GENOMIC DNA]</scope>
    <source>
        <strain evidence="7">CCUG 49560</strain>
    </source>
</reference>
<sequence length="329" mass="35290">MIYANAYDAVMDDVFVTLPYLSRRADVYLKIEGFNPAGSIKLKTAIGLIEDAERGGSVSVGVPVIESSSGNLGIALSSICAAKGYPFTCVVDPNTSGSAVAHMRALGAEVVTVRETDANGGYLSSRIAYVRERIRAQPEMVWLNQYANPANPRAHYERTARSLLAGLRHIDYLFVGTGSTGTFVGCARYLREHSPHTRVIAVDSQGSVTFGAEPGRRWIPGLGASRRPELCRPELAHEIVHVAEEDAIRECRRVARNTGLLVGGSTGSVLAAIAAREEDFRDRPRVAAIAPDLGDRYLKTVYDDDWVTARFGGVATAEEIGLVGAPAGG</sequence>
<protein>
    <submittedName>
        <fullName evidence="6">2,3-diaminopropionate biosynthesis protein SbnA</fullName>
    </submittedName>
</protein>
<evidence type="ECO:0000313" key="6">
    <source>
        <dbReference type="EMBL" id="MFC4590853.1"/>
    </source>
</evidence>
<comment type="cofactor">
    <cofactor evidence="1">
        <name>pyridoxal 5'-phosphate</name>
        <dbReference type="ChEBI" id="CHEBI:597326"/>
    </cofactor>
</comment>
<dbReference type="InterPro" id="IPR050214">
    <property type="entry name" value="Cys_Synth/Cystath_Beta-Synth"/>
</dbReference>